<feature type="compositionally biased region" description="Polar residues" evidence="2">
    <location>
        <begin position="426"/>
        <end position="449"/>
    </location>
</feature>
<evidence type="ECO:0000256" key="2">
    <source>
        <dbReference type="SAM" id="MobiDB-lite"/>
    </source>
</evidence>
<feature type="transmembrane region" description="Helical" evidence="3">
    <location>
        <begin position="551"/>
        <end position="570"/>
    </location>
</feature>
<keyword evidence="3" id="KW-0812">Transmembrane</keyword>
<dbReference type="PROSITE" id="PS50005">
    <property type="entry name" value="TPR"/>
    <property type="match status" value="1"/>
</dbReference>
<feature type="region of interest" description="Disordered" evidence="2">
    <location>
        <begin position="426"/>
        <end position="464"/>
    </location>
</feature>
<gene>
    <name evidence="4" type="ORF">SSX86_021702</name>
</gene>
<evidence type="ECO:0000256" key="1">
    <source>
        <dbReference type="PROSITE-ProRule" id="PRU00339"/>
    </source>
</evidence>
<evidence type="ECO:0000256" key="3">
    <source>
        <dbReference type="SAM" id="Phobius"/>
    </source>
</evidence>
<feature type="compositionally biased region" description="Low complexity" evidence="2">
    <location>
        <begin position="450"/>
        <end position="459"/>
    </location>
</feature>
<dbReference type="InterPro" id="IPR019734">
    <property type="entry name" value="TPR_rpt"/>
</dbReference>
<dbReference type="SUPFAM" id="SSF48452">
    <property type="entry name" value="TPR-like"/>
    <property type="match status" value="1"/>
</dbReference>
<feature type="repeat" description="TPR" evidence="1">
    <location>
        <begin position="180"/>
        <end position="213"/>
    </location>
</feature>
<comment type="caution">
    <text evidence="4">The sequence shown here is derived from an EMBL/GenBank/DDBJ whole genome shotgun (WGS) entry which is preliminary data.</text>
</comment>
<proteinExistence type="predicted"/>
<dbReference type="EMBL" id="JBCNJP010000021">
    <property type="protein sequence ID" value="KAK9059083.1"/>
    <property type="molecule type" value="Genomic_DNA"/>
</dbReference>
<dbReference type="Gene3D" id="1.25.40.10">
    <property type="entry name" value="Tetratricopeptide repeat domain"/>
    <property type="match status" value="1"/>
</dbReference>
<dbReference type="InterPro" id="IPR053319">
    <property type="entry name" value="OEP61"/>
</dbReference>
<dbReference type="InterPro" id="IPR011990">
    <property type="entry name" value="TPR-like_helical_dom_sf"/>
</dbReference>
<keyword evidence="1" id="KW-0802">TPR repeat</keyword>
<dbReference type="PANTHER" id="PTHR48433">
    <property type="entry name" value="OUTER ENVELOPE PROTEIN 61-LIKE"/>
    <property type="match status" value="1"/>
</dbReference>
<dbReference type="SMART" id="SM00028">
    <property type="entry name" value="TPR"/>
    <property type="match status" value="2"/>
</dbReference>
<dbReference type="AlphaFoldDB" id="A0AAP0GQA0"/>
<evidence type="ECO:0008006" key="6">
    <source>
        <dbReference type="Google" id="ProtNLM"/>
    </source>
</evidence>
<dbReference type="Proteomes" id="UP001408789">
    <property type="component" value="Unassembled WGS sequence"/>
</dbReference>
<evidence type="ECO:0000313" key="5">
    <source>
        <dbReference type="Proteomes" id="UP001408789"/>
    </source>
</evidence>
<keyword evidence="3" id="KW-0472">Membrane</keyword>
<reference evidence="4 5" key="1">
    <citation type="submission" date="2024-04" db="EMBL/GenBank/DDBJ databases">
        <title>The reference genome of an endangered Asteraceae, Deinandra increscens subsp. villosa, native to the Central Coast of California.</title>
        <authorList>
            <person name="Guilliams M."/>
            <person name="Hasenstab-Lehman K."/>
            <person name="Meyer R."/>
            <person name="Mcevoy S."/>
        </authorList>
    </citation>
    <scope>NUCLEOTIDE SEQUENCE [LARGE SCALE GENOMIC DNA]</scope>
    <source>
        <tissue evidence="4">Leaf</tissue>
    </source>
</reference>
<feature type="region of interest" description="Disordered" evidence="2">
    <location>
        <begin position="249"/>
        <end position="278"/>
    </location>
</feature>
<dbReference type="Pfam" id="PF00515">
    <property type="entry name" value="TPR_1"/>
    <property type="match status" value="1"/>
</dbReference>
<name>A0AAP0GQA0_9ASTR</name>
<sequence>MFPGMMDPEMIKLAQEQMSRMSPADLSRIQQQMMSNPELVKMASDSMKNMKPEDLRRAAEQLKYTQPDQMAEIGAKMANATPEEFASMSSRADSQINYQLNAAHMLKQKGNELHSQGRFNEALEKYSRAKNNLKDIPLSKGGTLLLACSLNLMSCYLKTSQFDECIKEGIEVLATDARNVKALYRRGQAYKSLGQFENAVSDLTKALEFSPDDETIADVLRDANEKLIEHSGNDIQRGLKIEEITDEVPVPLSAMHDTSSSESSSQKTEEISKQVNSQNVDLPTNTEYLKSLKDDKESIRSFQNFMSQADPETLASMGGGKIDGISPDMVKNASNVITNMPPEEFQKMLEMATSFQGSNPLNSSNPGPGMPGVTPDMFKTATDIMNKMPAEDLQKMFKMSSSTDGDLRSNRPGLNMNSDAQERCENTTFNEGNGDSSSTSGGVLNSRNVSPQSSFPSSSVDMQEQIKSQLNNPAMREMMSSIMKNMSPDMMTNMSEQLGYKLSREDAERAQQAMSSLSPDSLDKMMKWANRIQGTIEGARKTKNWLLGRQGLVMAVIMLLFAVFLHWLGYFGH</sequence>
<accession>A0AAP0GQA0</accession>
<keyword evidence="3" id="KW-1133">Transmembrane helix</keyword>
<evidence type="ECO:0000313" key="4">
    <source>
        <dbReference type="EMBL" id="KAK9059083.1"/>
    </source>
</evidence>
<feature type="region of interest" description="Disordered" evidence="2">
    <location>
        <begin position="399"/>
        <end position="418"/>
    </location>
</feature>
<dbReference type="PANTHER" id="PTHR48433:SF1">
    <property type="entry name" value="OUTER ENVELOPE PROTEIN 61-LIKE"/>
    <property type="match status" value="1"/>
</dbReference>
<dbReference type="PROSITE" id="PS50293">
    <property type="entry name" value="TPR_REGION"/>
    <property type="match status" value="1"/>
</dbReference>
<protein>
    <recommendedName>
        <fullName evidence="6">Outer envelope protein 61</fullName>
    </recommendedName>
</protein>
<keyword evidence="5" id="KW-1185">Reference proteome</keyword>
<organism evidence="4 5">
    <name type="scientific">Deinandra increscens subsp. villosa</name>
    <dbReference type="NCBI Taxonomy" id="3103831"/>
    <lineage>
        <taxon>Eukaryota</taxon>
        <taxon>Viridiplantae</taxon>
        <taxon>Streptophyta</taxon>
        <taxon>Embryophyta</taxon>
        <taxon>Tracheophyta</taxon>
        <taxon>Spermatophyta</taxon>
        <taxon>Magnoliopsida</taxon>
        <taxon>eudicotyledons</taxon>
        <taxon>Gunneridae</taxon>
        <taxon>Pentapetalae</taxon>
        <taxon>asterids</taxon>
        <taxon>campanulids</taxon>
        <taxon>Asterales</taxon>
        <taxon>Asteraceae</taxon>
        <taxon>Asteroideae</taxon>
        <taxon>Heliantheae alliance</taxon>
        <taxon>Madieae</taxon>
        <taxon>Madiinae</taxon>
        <taxon>Deinandra</taxon>
    </lineage>
</organism>